<evidence type="ECO:0000256" key="1">
    <source>
        <dbReference type="SAM" id="MobiDB-lite"/>
    </source>
</evidence>
<dbReference type="PANTHER" id="PTHR39431:SF1">
    <property type="entry name" value="FRPA_C-RELATED PROTEIN"/>
    <property type="match status" value="1"/>
</dbReference>
<proteinExistence type="predicted"/>
<protein>
    <submittedName>
        <fullName evidence="2">Uncharacterized protein</fullName>
    </submittedName>
</protein>
<gene>
    <name evidence="2" type="ORF">AMURIS_00002</name>
</gene>
<feature type="compositionally biased region" description="Polar residues" evidence="1">
    <location>
        <begin position="47"/>
        <end position="58"/>
    </location>
</feature>
<evidence type="ECO:0000313" key="3">
    <source>
        <dbReference type="Proteomes" id="UP000236311"/>
    </source>
</evidence>
<evidence type="ECO:0000313" key="2">
    <source>
        <dbReference type="EMBL" id="SOY27298.1"/>
    </source>
</evidence>
<sequence>MKIDSSTVGMESARSYRSTTTIFRRFAILNYHQELTDGNGALHTAVGENTGSAGNTGSDAGKKEGINTPGEGAGNNAEEAKENVQQSAASLQDWQNRLQTGSSVSVRTPASQTLASIRQTTIRYIFDLLFSARRNRLNQWMQNNGIQTVDSQISRDWQNNGQEYVNNSNGQFYQNGSGSLEKGTRTQTLKVLNYNKAVSQTETEATNFSTVGTVRTADGREINFNVNVGMSRSFQQYYEEDLHLMSFTMCDPLVINLDTDVAELSDQTFYFDIDGDGEKDEVSQLGKGSGYLALDKNGDGVINDGSELFGTSSGNGFADLAAYDEDGNGWIDENDAIWSKLKIWCKDENGNDVLYRLADKGVGAICLQNAATDFTLKGQEGQTRGAIRNTGVFLYENGNVGTVQHVDVAKYYAQA</sequence>
<dbReference type="PANTHER" id="PTHR39431">
    <property type="entry name" value="FRPA/C-RELATED PROTEIN"/>
    <property type="match status" value="1"/>
</dbReference>
<feature type="region of interest" description="Disordered" evidence="1">
    <location>
        <begin position="42"/>
        <end position="90"/>
    </location>
</feature>
<dbReference type="AlphaFoldDB" id="A0A2K4ZA17"/>
<organism evidence="2 3">
    <name type="scientific">Acetatifactor muris</name>
    <dbReference type="NCBI Taxonomy" id="879566"/>
    <lineage>
        <taxon>Bacteria</taxon>
        <taxon>Bacillati</taxon>
        <taxon>Bacillota</taxon>
        <taxon>Clostridia</taxon>
        <taxon>Lachnospirales</taxon>
        <taxon>Lachnospiraceae</taxon>
        <taxon>Acetatifactor</taxon>
    </lineage>
</organism>
<dbReference type="EMBL" id="OFSM01000001">
    <property type="protein sequence ID" value="SOY27298.1"/>
    <property type="molecule type" value="Genomic_DNA"/>
</dbReference>
<dbReference type="Proteomes" id="UP000236311">
    <property type="component" value="Unassembled WGS sequence"/>
</dbReference>
<accession>A0A2K4ZA17</accession>
<reference evidence="2 3" key="1">
    <citation type="submission" date="2018-01" db="EMBL/GenBank/DDBJ databases">
        <authorList>
            <person name="Gaut B.S."/>
            <person name="Morton B.R."/>
            <person name="Clegg M.T."/>
            <person name="Duvall M.R."/>
        </authorList>
    </citation>
    <scope>NUCLEOTIDE SEQUENCE [LARGE SCALE GENOMIC DNA]</scope>
    <source>
        <strain evidence="2">GP69</strain>
    </source>
</reference>
<name>A0A2K4ZA17_9FIRM</name>
<keyword evidence="3" id="KW-1185">Reference proteome</keyword>